<gene>
    <name evidence="1" type="ORF">SAMN05421823_103449</name>
</gene>
<dbReference type="STRING" id="1075417.SAMN05421823_103449"/>
<sequence>MSVNQKAERSKEKKSGRMTKRGLSVVEQFVGLEVFL</sequence>
<dbReference type="Proteomes" id="UP000198510">
    <property type="component" value="Unassembled WGS sequence"/>
</dbReference>
<evidence type="ECO:0000313" key="1">
    <source>
        <dbReference type="EMBL" id="SDK74706.1"/>
    </source>
</evidence>
<reference evidence="1 2" key="1">
    <citation type="submission" date="2016-10" db="EMBL/GenBank/DDBJ databases">
        <authorList>
            <person name="de Groot N.N."/>
        </authorList>
    </citation>
    <scope>NUCLEOTIDE SEQUENCE [LARGE SCALE GENOMIC DNA]</scope>
    <source>
        <strain evidence="1 2">DSM 25186</strain>
    </source>
</reference>
<name>A0A1G9EF17_9BACT</name>
<organism evidence="1 2">
    <name type="scientific">Catalinimonas alkaloidigena</name>
    <dbReference type="NCBI Taxonomy" id="1075417"/>
    <lineage>
        <taxon>Bacteria</taxon>
        <taxon>Pseudomonadati</taxon>
        <taxon>Bacteroidota</taxon>
        <taxon>Cytophagia</taxon>
        <taxon>Cytophagales</taxon>
        <taxon>Catalimonadaceae</taxon>
        <taxon>Catalinimonas</taxon>
    </lineage>
</organism>
<proteinExistence type="predicted"/>
<keyword evidence="2" id="KW-1185">Reference proteome</keyword>
<dbReference type="AlphaFoldDB" id="A0A1G9EF17"/>
<dbReference type="EMBL" id="FNFO01000003">
    <property type="protein sequence ID" value="SDK74706.1"/>
    <property type="molecule type" value="Genomic_DNA"/>
</dbReference>
<accession>A0A1G9EF17</accession>
<evidence type="ECO:0000313" key="2">
    <source>
        <dbReference type="Proteomes" id="UP000198510"/>
    </source>
</evidence>
<protein>
    <submittedName>
        <fullName evidence="1">Uncharacterized protein</fullName>
    </submittedName>
</protein>